<keyword evidence="7 10" id="KW-0067">ATP-binding</keyword>
<evidence type="ECO:0000256" key="1">
    <source>
        <dbReference type="ARBA" id="ARBA00004761"/>
    </source>
</evidence>
<reference evidence="11" key="1">
    <citation type="journal article" date="2020" name="mSystems">
        <title>Genome- and Community-Level Interaction Insights into Carbon Utilization and Element Cycling Functions of Hydrothermarchaeota in Hydrothermal Sediment.</title>
        <authorList>
            <person name="Zhou Z."/>
            <person name="Liu Y."/>
            <person name="Xu W."/>
            <person name="Pan J."/>
            <person name="Luo Z.H."/>
            <person name="Li M."/>
        </authorList>
    </citation>
    <scope>NUCLEOTIDE SEQUENCE [LARGE SCALE GENOMIC DNA]</scope>
    <source>
        <strain evidence="11">SpSt-556</strain>
    </source>
</reference>
<keyword evidence="8" id="KW-0311">Gluconate utilization</keyword>
<evidence type="ECO:0000313" key="11">
    <source>
        <dbReference type="EMBL" id="HGS88410.1"/>
    </source>
</evidence>
<evidence type="ECO:0000256" key="2">
    <source>
        <dbReference type="ARBA" id="ARBA00008420"/>
    </source>
</evidence>
<protein>
    <recommendedName>
        <fullName evidence="3 10">Gluconokinase</fullName>
        <ecNumber evidence="3 10">2.7.1.12</ecNumber>
    </recommendedName>
</protein>
<evidence type="ECO:0000256" key="6">
    <source>
        <dbReference type="ARBA" id="ARBA00022777"/>
    </source>
</evidence>
<keyword evidence="5 10" id="KW-0547">Nucleotide-binding</keyword>
<keyword evidence="6 10" id="KW-0418">Kinase</keyword>
<dbReference type="Pfam" id="PF01202">
    <property type="entry name" value="SKI"/>
    <property type="match status" value="1"/>
</dbReference>
<dbReference type="SUPFAM" id="SSF52540">
    <property type="entry name" value="P-loop containing nucleoside triphosphate hydrolases"/>
    <property type="match status" value="1"/>
</dbReference>
<dbReference type="EMBL" id="DSXR01000127">
    <property type="protein sequence ID" value="HGS88410.1"/>
    <property type="molecule type" value="Genomic_DNA"/>
</dbReference>
<evidence type="ECO:0000256" key="10">
    <source>
        <dbReference type="RuleBase" id="RU363066"/>
    </source>
</evidence>
<evidence type="ECO:0000256" key="3">
    <source>
        <dbReference type="ARBA" id="ARBA00012054"/>
    </source>
</evidence>
<accession>A0A7C4Q4V1</accession>
<dbReference type="GO" id="GO:0005737">
    <property type="term" value="C:cytoplasm"/>
    <property type="evidence" value="ECO:0007669"/>
    <property type="project" value="TreeGrafter"/>
</dbReference>
<comment type="caution">
    <text evidence="11">The sequence shown here is derived from an EMBL/GenBank/DDBJ whole genome shotgun (WGS) entry which is preliminary data.</text>
</comment>
<evidence type="ECO:0000256" key="4">
    <source>
        <dbReference type="ARBA" id="ARBA00022679"/>
    </source>
</evidence>
<sequence length="170" mass="18528">MGVAGCGKTTVGRALAERLGWAFYDADDYHPAENVAKMAAGIPLTDEDRAGWLERLHALILECLRNDRPAVLACSALKEQYRRVLLAEAEGVQMVYLRAGYDVCRQRLAERRGHYMPVSLLASQFEALEEPAEALVMDASLRVDEIVGQILTGAAGSNSLLERGGKIEPG</sequence>
<comment type="similarity">
    <text evidence="2 10">Belongs to the gluconokinase GntK/GntV family.</text>
</comment>
<evidence type="ECO:0000256" key="7">
    <source>
        <dbReference type="ARBA" id="ARBA00022840"/>
    </source>
</evidence>
<keyword evidence="4 10" id="KW-0808">Transferase</keyword>
<dbReference type="GO" id="GO:0046316">
    <property type="term" value="F:gluconokinase activity"/>
    <property type="evidence" value="ECO:0007669"/>
    <property type="project" value="UniProtKB-EC"/>
</dbReference>
<dbReference type="GO" id="GO:0019521">
    <property type="term" value="P:D-gluconate metabolic process"/>
    <property type="evidence" value="ECO:0007669"/>
    <property type="project" value="UniProtKB-KW"/>
</dbReference>
<dbReference type="Gene3D" id="3.40.50.300">
    <property type="entry name" value="P-loop containing nucleotide triphosphate hydrolases"/>
    <property type="match status" value="1"/>
</dbReference>
<evidence type="ECO:0000256" key="8">
    <source>
        <dbReference type="ARBA" id="ARBA00023064"/>
    </source>
</evidence>
<dbReference type="GO" id="GO:0005524">
    <property type="term" value="F:ATP binding"/>
    <property type="evidence" value="ECO:0007669"/>
    <property type="project" value="UniProtKB-KW"/>
</dbReference>
<dbReference type="FunFam" id="3.40.50.300:FF:000522">
    <property type="entry name" value="Gluconokinase"/>
    <property type="match status" value="1"/>
</dbReference>
<comment type="catalytic activity">
    <reaction evidence="9 10">
        <text>D-gluconate + ATP = 6-phospho-D-gluconate + ADP + H(+)</text>
        <dbReference type="Rhea" id="RHEA:19433"/>
        <dbReference type="ChEBI" id="CHEBI:15378"/>
        <dbReference type="ChEBI" id="CHEBI:18391"/>
        <dbReference type="ChEBI" id="CHEBI:30616"/>
        <dbReference type="ChEBI" id="CHEBI:58759"/>
        <dbReference type="ChEBI" id="CHEBI:456216"/>
        <dbReference type="EC" id="2.7.1.12"/>
    </reaction>
</comment>
<dbReference type="AlphaFoldDB" id="A0A7C4Q4V1"/>
<dbReference type="InterPro" id="IPR031322">
    <property type="entry name" value="Shikimate/glucono_kinase"/>
</dbReference>
<evidence type="ECO:0000256" key="5">
    <source>
        <dbReference type="ARBA" id="ARBA00022741"/>
    </source>
</evidence>
<dbReference type="CDD" id="cd02021">
    <property type="entry name" value="GntK"/>
    <property type="match status" value="1"/>
</dbReference>
<comment type="pathway">
    <text evidence="1">Carbohydrate acid metabolism.</text>
</comment>
<dbReference type="InterPro" id="IPR027417">
    <property type="entry name" value="P-loop_NTPase"/>
</dbReference>
<organism evidence="11">
    <name type="scientific">Bellilinea caldifistulae</name>
    <dbReference type="NCBI Taxonomy" id="360411"/>
    <lineage>
        <taxon>Bacteria</taxon>
        <taxon>Bacillati</taxon>
        <taxon>Chloroflexota</taxon>
        <taxon>Anaerolineae</taxon>
        <taxon>Anaerolineales</taxon>
        <taxon>Anaerolineaceae</taxon>
        <taxon>Bellilinea</taxon>
    </lineage>
</organism>
<dbReference type="InterPro" id="IPR006001">
    <property type="entry name" value="Therm_gnt_kin"/>
</dbReference>
<gene>
    <name evidence="11" type="ORF">ENT17_12465</name>
</gene>
<evidence type="ECO:0000256" key="9">
    <source>
        <dbReference type="ARBA" id="ARBA00048090"/>
    </source>
</evidence>
<name>A0A7C4Q4V1_9CHLR</name>
<proteinExistence type="inferred from homology"/>
<dbReference type="PANTHER" id="PTHR43442">
    <property type="entry name" value="GLUCONOKINASE-RELATED"/>
    <property type="match status" value="1"/>
</dbReference>
<dbReference type="PANTHER" id="PTHR43442:SF3">
    <property type="entry name" value="GLUCONOKINASE-RELATED"/>
    <property type="match status" value="1"/>
</dbReference>
<dbReference type="NCBIfam" id="TIGR01313">
    <property type="entry name" value="therm_gnt_kin"/>
    <property type="match status" value="1"/>
</dbReference>
<dbReference type="EC" id="2.7.1.12" evidence="3 10"/>